<evidence type="ECO:0000256" key="2">
    <source>
        <dbReference type="ARBA" id="ARBA00022737"/>
    </source>
</evidence>
<dbReference type="NCBIfam" id="TIGR00756">
    <property type="entry name" value="PPR"/>
    <property type="match status" value="6"/>
</dbReference>
<dbReference type="Proteomes" id="UP000607653">
    <property type="component" value="Unassembled WGS sequence"/>
</dbReference>
<feature type="repeat" description="PPR" evidence="3">
    <location>
        <begin position="65"/>
        <end position="99"/>
    </location>
</feature>
<dbReference type="Pfam" id="PF01535">
    <property type="entry name" value="PPR"/>
    <property type="match status" value="5"/>
</dbReference>
<evidence type="ECO:0000313" key="5">
    <source>
        <dbReference type="Proteomes" id="UP000607653"/>
    </source>
</evidence>
<accession>A0A822YM38</accession>
<dbReference type="InterPro" id="IPR011990">
    <property type="entry name" value="TPR-like_helical_dom_sf"/>
</dbReference>
<proteinExistence type="inferred from homology"/>
<dbReference type="PANTHER" id="PTHR47926">
    <property type="entry name" value="PENTATRICOPEPTIDE REPEAT-CONTAINING PROTEIN"/>
    <property type="match status" value="1"/>
</dbReference>
<dbReference type="GO" id="GO:0009451">
    <property type="term" value="P:RNA modification"/>
    <property type="evidence" value="ECO:0007669"/>
    <property type="project" value="InterPro"/>
</dbReference>
<gene>
    <name evidence="4" type="ORF">HUJ06_012408</name>
</gene>
<dbReference type="GO" id="GO:0003729">
    <property type="term" value="F:mRNA binding"/>
    <property type="evidence" value="ECO:0007669"/>
    <property type="project" value="UniProtKB-ARBA"/>
</dbReference>
<dbReference type="FunFam" id="1.25.40.10:FF:000333">
    <property type="entry name" value="Pentatricopeptide repeat-containing protein"/>
    <property type="match status" value="1"/>
</dbReference>
<dbReference type="FunFam" id="1.25.40.10:FF:000344">
    <property type="entry name" value="Pentatricopeptide repeat-containing protein"/>
    <property type="match status" value="1"/>
</dbReference>
<organism evidence="4 5">
    <name type="scientific">Nelumbo nucifera</name>
    <name type="common">Sacred lotus</name>
    <dbReference type="NCBI Taxonomy" id="4432"/>
    <lineage>
        <taxon>Eukaryota</taxon>
        <taxon>Viridiplantae</taxon>
        <taxon>Streptophyta</taxon>
        <taxon>Embryophyta</taxon>
        <taxon>Tracheophyta</taxon>
        <taxon>Spermatophyta</taxon>
        <taxon>Magnoliopsida</taxon>
        <taxon>Proteales</taxon>
        <taxon>Nelumbonaceae</taxon>
        <taxon>Nelumbo</taxon>
    </lineage>
</organism>
<dbReference type="InterPro" id="IPR046960">
    <property type="entry name" value="PPR_At4g14850-like_plant"/>
</dbReference>
<evidence type="ECO:0000256" key="1">
    <source>
        <dbReference type="ARBA" id="ARBA00006643"/>
    </source>
</evidence>
<feature type="repeat" description="PPR" evidence="3">
    <location>
        <begin position="166"/>
        <end position="200"/>
    </location>
</feature>
<feature type="repeat" description="PPR" evidence="3">
    <location>
        <begin position="301"/>
        <end position="335"/>
    </location>
</feature>
<dbReference type="EMBL" id="DUZY01000003">
    <property type="protein sequence ID" value="DAD33557.1"/>
    <property type="molecule type" value="Genomic_DNA"/>
</dbReference>
<dbReference type="PROSITE" id="PS51375">
    <property type="entry name" value="PPR"/>
    <property type="match status" value="5"/>
</dbReference>
<evidence type="ECO:0008006" key="6">
    <source>
        <dbReference type="Google" id="ProtNLM"/>
    </source>
</evidence>
<dbReference type="Gene3D" id="1.25.40.10">
    <property type="entry name" value="Tetratricopeptide repeat domain"/>
    <property type="match status" value="4"/>
</dbReference>
<dbReference type="PANTHER" id="PTHR47926:SF537">
    <property type="entry name" value="PENTACOTRIPEPTIDE-REPEAT REGION OF PRORP DOMAIN-CONTAINING PROTEIN"/>
    <property type="match status" value="1"/>
</dbReference>
<sequence>MFVTVRSLPCFFPSCAASPLSLRSIKSTPKSLCRVFTSTTSFAKLVDLSYVDYARSVFDQIVFPCDYCWNSTIRGYTNNGFPQASLCFYSKMHRDGVRPSNFTYPFVFKACSTLSLLKVGEQVHAHVVKFGFESDLYVNNSLIDMYCKCSRINSAHHVLNEMQEKDEVSWNSIMSGYVHGGEVEKARQLFEEMPVRRNVICWTSLINGYGKEGNLEQMLSVFLRMLVSDDNVKPNSATMVCLLSACSSVSNLTLGRWISVFIDVNAIPLNVILCTALVDMHSKCEDVEKARRLFDVMPCKNLVSWNAMITGYVQRGLLEEAIQLFYAMQTESVEPNEITMVNVLSACAGLGALELGREVHLYVGQSSLELNEILATALIDMYSKCGSIDDACLVFVKTTKKDVALWNAMIMGLAYHGNGKDSLAVFRQMERDKPNPNDITFIGVLSACNHSGLVEEGRAQFDKMVNKHGLSPKVEHYACMVDLLGRAGYLNEAMELIKGMVVPPDSIIWGALLSACRIHRDVELASEVGEMMLSSKDPYLGFCILLSNIYASAGKWKDVARVRRLVKEKGIKKPSGRSWTEIDGVVHSFLVEDTAHMQSDEIYETLHALVKHLKVEGYLPNFDFDFRHIDGM</sequence>
<dbReference type="AlphaFoldDB" id="A0A822YM38"/>
<reference evidence="4 5" key="1">
    <citation type="journal article" date="2020" name="Mol. Biol. Evol.">
        <title>Distinct Expression and Methylation Patterns for Genes with Different Fates following a Single Whole-Genome Duplication in Flowering Plants.</title>
        <authorList>
            <person name="Shi T."/>
            <person name="Rahmani R.S."/>
            <person name="Gugger P.F."/>
            <person name="Wang M."/>
            <person name="Li H."/>
            <person name="Zhang Y."/>
            <person name="Li Z."/>
            <person name="Wang Q."/>
            <person name="Van de Peer Y."/>
            <person name="Marchal K."/>
            <person name="Chen J."/>
        </authorList>
    </citation>
    <scope>NUCLEOTIDE SEQUENCE [LARGE SCALE GENOMIC DNA]</scope>
    <source>
        <tissue evidence="4">Leaf</tissue>
    </source>
</reference>
<dbReference type="InterPro" id="IPR046848">
    <property type="entry name" value="E_motif"/>
</dbReference>
<comment type="similarity">
    <text evidence="1">Belongs to the PPR family. PCMP-H subfamily.</text>
</comment>
<dbReference type="FunFam" id="1.25.40.10:FF:000690">
    <property type="entry name" value="Pentatricopeptide repeat-containing protein"/>
    <property type="match status" value="1"/>
</dbReference>
<feature type="repeat" description="PPR" evidence="3">
    <location>
        <begin position="135"/>
        <end position="165"/>
    </location>
</feature>
<evidence type="ECO:0000313" key="4">
    <source>
        <dbReference type="EMBL" id="DAD33557.1"/>
    </source>
</evidence>
<dbReference type="Pfam" id="PF20431">
    <property type="entry name" value="E_motif"/>
    <property type="match status" value="1"/>
</dbReference>
<evidence type="ECO:0000256" key="3">
    <source>
        <dbReference type="PROSITE-ProRule" id="PRU00708"/>
    </source>
</evidence>
<dbReference type="InterPro" id="IPR002885">
    <property type="entry name" value="PPR_rpt"/>
</dbReference>
<protein>
    <recommendedName>
        <fullName evidence="6">Pentatricopeptide repeat-containing protein At1g08070, chloroplastic-like</fullName>
    </recommendedName>
</protein>
<feature type="repeat" description="PPR" evidence="3">
    <location>
        <begin position="402"/>
        <end position="436"/>
    </location>
</feature>
<keyword evidence="5" id="KW-1185">Reference proteome</keyword>
<comment type="caution">
    <text evidence="4">The sequence shown here is derived from an EMBL/GenBank/DDBJ whole genome shotgun (WGS) entry which is preliminary data.</text>
</comment>
<dbReference type="Pfam" id="PF13041">
    <property type="entry name" value="PPR_2"/>
    <property type="match status" value="3"/>
</dbReference>
<keyword evidence="2" id="KW-0677">Repeat</keyword>
<name>A0A822YM38_NELNU</name>